<reference evidence="2" key="1">
    <citation type="journal article" date="2014" name="Proc. Natl. Acad. Sci. U.S.A.">
        <title>Extensive sampling of basidiomycete genomes demonstrates inadequacy of the white-rot/brown-rot paradigm for wood decay fungi.</title>
        <authorList>
            <person name="Riley R."/>
            <person name="Salamov A.A."/>
            <person name="Brown D.W."/>
            <person name="Nagy L.G."/>
            <person name="Floudas D."/>
            <person name="Held B.W."/>
            <person name="Levasseur A."/>
            <person name="Lombard V."/>
            <person name="Morin E."/>
            <person name="Otillar R."/>
            <person name="Lindquist E.A."/>
            <person name="Sun H."/>
            <person name="LaButti K.M."/>
            <person name="Schmutz J."/>
            <person name="Jabbour D."/>
            <person name="Luo H."/>
            <person name="Baker S.E."/>
            <person name="Pisabarro A.G."/>
            <person name="Walton J.D."/>
            <person name="Blanchette R.A."/>
            <person name="Henrissat B."/>
            <person name="Martin F."/>
            <person name="Cullen D."/>
            <person name="Hibbett D.S."/>
            <person name="Grigoriev I.V."/>
        </authorList>
    </citation>
    <scope>NUCLEOTIDE SEQUENCE [LARGE SCALE GENOMIC DNA]</scope>
    <source>
        <strain evidence="2">PC15</strain>
    </source>
</reference>
<protein>
    <submittedName>
        <fullName evidence="1">Uncharacterized protein</fullName>
    </submittedName>
</protein>
<gene>
    <name evidence="1" type="ORF">PLEOSDRAFT_1015173</name>
</gene>
<name>A0A067NDG8_PLEO1</name>
<evidence type="ECO:0000313" key="1">
    <source>
        <dbReference type="EMBL" id="KDQ25869.1"/>
    </source>
</evidence>
<dbReference type="PANTHER" id="PTHR46579:SF2">
    <property type="entry name" value="C2H2-TYPE DOMAIN-CONTAINING PROTEIN"/>
    <property type="match status" value="1"/>
</dbReference>
<feature type="non-terminal residue" evidence="1">
    <location>
        <position position="1"/>
    </location>
</feature>
<sequence>CQNLPAHLKHRPENVFVFSIMPGPTEPKYVVNPYLKPLVKIFLLFWDTGVHFSRTCKFPTGRTVMCAIICVICDLPGARKFGGFSACTHSFYCAICLCRLPGSIKHSIDIDHAFGCWNISAWERRQYYDTVARATAFNLAPDKSSAQSSFDQSGLRYTELLELPYFDPTRFIVVDSMHNLFLGLIKEHFTNILG</sequence>
<feature type="non-terminal residue" evidence="1">
    <location>
        <position position="194"/>
    </location>
</feature>
<dbReference type="EMBL" id="KL198010">
    <property type="protein sequence ID" value="KDQ25869.1"/>
    <property type="molecule type" value="Genomic_DNA"/>
</dbReference>
<dbReference type="OrthoDB" id="3269001at2759"/>
<proteinExistence type="predicted"/>
<dbReference type="Proteomes" id="UP000027073">
    <property type="component" value="Unassembled WGS sequence"/>
</dbReference>
<evidence type="ECO:0000313" key="2">
    <source>
        <dbReference type="Proteomes" id="UP000027073"/>
    </source>
</evidence>
<accession>A0A067NDG8</accession>
<organism evidence="1 2">
    <name type="scientific">Pleurotus ostreatus (strain PC15)</name>
    <name type="common">Oyster mushroom</name>
    <dbReference type="NCBI Taxonomy" id="1137138"/>
    <lineage>
        <taxon>Eukaryota</taxon>
        <taxon>Fungi</taxon>
        <taxon>Dikarya</taxon>
        <taxon>Basidiomycota</taxon>
        <taxon>Agaricomycotina</taxon>
        <taxon>Agaricomycetes</taxon>
        <taxon>Agaricomycetidae</taxon>
        <taxon>Agaricales</taxon>
        <taxon>Pleurotineae</taxon>
        <taxon>Pleurotaceae</taxon>
        <taxon>Pleurotus</taxon>
    </lineage>
</organism>
<dbReference type="PANTHER" id="PTHR46579">
    <property type="entry name" value="F5/8 TYPE C DOMAIN-CONTAINING PROTEIN-RELATED"/>
    <property type="match status" value="1"/>
</dbReference>
<dbReference type="AlphaFoldDB" id="A0A067NDG8"/>
<dbReference type="InParanoid" id="A0A067NDG8"/>
<dbReference type="HOGENOM" id="CLU_078867_1_0_1"/>
<dbReference type="STRING" id="1137138.A0A067NDG8"/>
<dbReference type="VEuPathDB" id="FungiDB:PLEOSDRAFT_1015173"/>